<dbReference type="EMBL" id="MLJW01000438">
    <property type="protein sequence ID" value="OIQ87137.1"/>
    <property type="molecule type" value="Genomic_DNA"/>
</dbReference>
<organism evidence="2">
    <name type="scientific">mine drainage metagenome</name>
    <dbReference type="NCBI Taxonomy" id="410659"/>
    <lineage>
        <taxon>unclassified sequences</taxon>
        <taxon>metagenomes</taxon>
        <taxon>ecological metagenomes</taxon>
    </lineage>
</organism>
<sequence length="78" mass="8457">MSIGVQHELARAVADPGADQVLGNLGQLLVAQQIVDRVGDFRRGLHQRAVEVEHHQIEHGGRPGAQFIERTTLPSSVS</sequence>
<reference evidence="2" key="1">
    <citation type="submission" date="2016-10" db="EMBL/GenBank/DDBJ databases">
        <title>Sequence of Gallionella enrichment culture.</title>
        <authorList>
            <person name="Poehlein A."/>
            <person name="Muehling M."/>
            <person name="Daniel R."/>
        </authorList>
    </citation>
    <scope>NUCLEOTIDE SEQUENCE</scope>
</reference>
<gene>
    <name evidence="2" type="ORF">GALL_309940</name>
</gene>
<evidence type="ECO:0000256" key="1">
    <source>
        <dbReference type="SAM" id="MobiDB-lite"/>
    </source>
</evidence>
<evidence type="ECO:0000313" key="2">
    <source>
        <dbReference type="EMBL" id="OIQ87137.1"/>
    </source>
</evidence>
<proteinExistence type="predicted"/>
<name>A0A1J5QU08_9ZZZZ</name>
<protein>
    <submittedName>
        <fullName evidence="2">Uncharacterized protein</fullName>
    </submittedName>
</protein>
<dbReference type="AlphaFoldDB" id="A0A1J5QU08"/>
<accession>A0A1J5QU08</accession>
<comment type="caution">
    <text evidence="2">The sequence shown here is derived from an EMBL/GenBank/DDBJ whole genome shotgun (WGS) entry which is preliminary data.</text>
</comment>
<feature type="region of interest" description="Disordered" evidence="1">
    <location>
        <begin position="53"/>
        <end position="78"/>
    </location>
</feature>